<keyword evidence="4" id="KW-1185">Reference proteome</keyword>
<dbReference type="AlphaFoldDB" id="A0A0P1FJ94"/>
<dbReference type="InterPro" id="IPR001584">
    <property type="entry name" value="Integrase_cat-core"/>
</dbReference>
<dbReference type="EMBL" id="CYSA01000027">
    <property type="protein sequence ID" value="CUH68027.1"/>
    <property type="molecule type" value="Genomic_DNA"/>
</dbReference>
<organism evidence="3 4">
    <name type="scientific">Thalassovita gelatinovora</name>
    <name type="common">Thalassobius gelatinovorus</name>
    <dbReference type="NCBI Taxonomy" id="53501"/>
    <lineage>
        <taxon>Bacteria</taxon>
        <taxon>Pseudomonadati</taxon>
        <taxon>Pseudomonadota</taxon>
        <taxon>Alphaproteobacteria</taxon>
        <taxon>Rhodobacterales</taxon>
        <taxon>Roseobacteraceae</taxon>
        <taxon>Thalassovita</taxon>
    </lineage>
</organism>
<dbReference type="InterPro" id="IPR009004">
    <property type="entry name" value="Transposase_Mu_C"/>
</dbReference>
<dbReference type="Pfam" id="PF09299">
    <property type="entry name" value="Mu-transpos_C"/>
    <property type="match status" value="1"/>
</dbReference>
<dbReference type="GO" id="GO:0004803">
    <property type="term" value="F:transposase activity"/>
    <property type="evidence" value="ECO:0007669"/>
    <property type="project" value="InterPro"/>
</dbReference>
<feature type="domain" description="Integrase catalytic" evidence="1">
    <location>
        <begin position="248"/>
        <end position="472"/>
    </location>
</feature>
<evidence type="ECO:0000313" key="3">
    <source>
        <dbReference type="EMBL" id="CUH68027.1"/>
    </source>
</evidence>
<dbReference type="PROSITE" id="PS50994">
    <property type="entry name" value="INTEGRASE"/>
    <property type="match status" value="1"/>
</dbReference>
<dbReference type="InterPro" id="IPR009061">
    <property type="entry name" value="DNA-bd_dom_put_sf"/>
</dbReference>
<dbReference type="RefSeq" id="WP_058264032.1">
    <property type="nucleotide sequence ID" value="NZ_CP051181.1"/>
</dbReference>
<dbReference type="SUPFAM" id="SSF50610">
    <property type="entry name" value="mu transposase, C-terminal domain"/>
    <property type="match status" value="1"/>
</dbReference>
<dbReference type="Pfam" id="PF02914">
    <property type="entry name" value="DDE_2"/>
    <property type="match status" value="1"/>
</dbReference>
<dbReference type="InterPro" id="IPR015126">
    <property type="entry name" value="Mu_I-gamma"/>
</dbReference>
<proteinExistence type="predicted"/>
<dbReference type="InterPro" id="IPR036388">
    <property type="entry name" value="WH-like_DNA-bd_sf"/>
</dbReference>
<dbReference type="InterPro" id="IPR009057">
    <property type="entry name" value="Homeodomain-like_sf"/>
</dbReference>
<dbReference type="OrthoDB" id="5287589at2"/>
<dbReference type="GO" id="GO:0003677">
    <property type="term" value="F:DNA binding"/>
    <property type="evidence" value="ECO:0007669"/>
    <property type="project" value="InterPro"/>
</dbReference>
<dbReference type="Gene3D" id="1.10.10.60">
    <property type="entry name" value="Homeodomain-like"/>
    <property type="match status" value="2"/>
</dbReference>
<dbReference type="InterPro" id="IPR004189">
    <property type="entry name" value="Phage_Mu_transposase"/>
</dbReference>
<feature type="domain" description="HTH Mu-type" evidence="2">
    <location>
        <begin position="9"/>
        <end position="80"/>
    </location>
</feature>
<dbReference type="Gene3D" id="2.30.30.130">
    <property type="entry name" value="Transposase, Mu, C-terminal"/>
    <property type="match status" value="1"/>
</dbReference>
<evidence type="ECO:0000259" key="2">
    <source>
        <dbReference type="PROSITE" id="PS51702"/>
    </source>
</evidence>
<reference evidence="3 4" key="1">
    <citation type="submission" date="2015-09" db="EMBL/GenBank/DDBJ databases">
        <authorList>
            <consortium name="Swine Surveillance"/>
        </authorList>
    </citation>
    <scope>NUCLEOTIDE SEQUENCE [LARGE SCALE GENOMIC DNA]</scope>
    <source>
        <strain evidence="3 4">CECT 4357</strain>
    </source>
</reference>
<accession>A0A0P1FJ94</accession>
<dbReference type="InterPro" id="IPR036397">
    <property type="entry name" value="RNaseH_sf"/>
</dbReference>
<dbReference type="Proteomes" id="UP000051587">
    <property type="component" value="Unassembled WGS sequence"/>
</dbReference>
<dbReference type="STRING" id="53501.SAMN04488043_104219"/>
<dbReference type="InterPro" id="IPR012337">
    <property type="entry name" value="RNaseH-like_sf"/>
</dbReference>
<gene>
    <name evidence="3" type="ORF">TG4357_03348</name>
</gene>
<dbReference type="GO" id="GO:0006313">
    <property type="term" value="P:DNA transposition"/>
    <property type="evidence" value="ECO:0007669"/>
    <property type="project" value="InterPro"/>
</dbReference>
<protein>
    <submittedName>
        <fullName evidence="3">Bacteriophage Mu transposase</fullName>
    </submittedName>
</protein>
<dbReference type="InterPro" id="IPR015378">
    <property type="entry name" value="Transposase-like_Mu_C"/>
</dbReference>
<dbReference type="InterPro" id="IPR003314">
    <property type="entry name" value="Mu-type_HTH"/>
</dbReference>
<dbReference type="GO" id="GO:0015074">
    <property type="term" value="P:DNA integration"/>
    <property type="evidence" value="ECO:0007669"/>
    <property type="project" value="InterPro"/>
</dbReference>
<dbReference type="Gene3D" id="3.30.420.10">
    <property type="entry name" value="Ribonuclease H-like superfamily/Ribonuclease H"/>
    <property type="match status" value="1"/>
</dbReference>
<dbReference type="Gene3D" id="6.10.250.2550">
    <property type="match status" value="1"/>
</dbReference>
<dbReference type="SUPFAM" id="SSF53098">
    <property type="entry name" value="Ribonuclease H-like"/>
    <property type="match status" value="1"/>
</dbReference>
<dbReference type="Pfam" id="PF02316">
    <property type="entry name" value="HTH_Tnp_Mu_1"/>
    <property type="match status" value="1"/>
</dbReference>
<dbReference type="SUPFAM" id="SSF46689">
    <property type="entry name" value="Homeodomain-like"/>
    <property type="match status" value="2"/>
</dbReference>
<dbReference type="Gene3D" id="1.10.10.10">
    <property type="entry name" value="Winged helix-like DNA-binding domain superfamily/Winged helix DNA-binding domain"/>
    <property type="match status" value="1"/>
</dbReference>
<name>A0A0P1FJ94_THAGE</name>
<evidence type="ECO:0000259" key="1">
    <source>
        <dbReference type="PROSITE" id="PS50994"/>
    </source>
</evidence>
<dbReference type="SUPFAM" id="SSF46955">
    <property type="entry name" value="Putative DNA-binding domain"/>
    <property type="match status" value="1"/>
</dbReference>
<dbReference type="Pfam" id="PF09039">
    <property type="entry name" value="HTH_Tnp_Mu_2"/>
    <property type="match status" value="1"/>
</dbReference>
<dbReference type="PROSITE" id="PS51702">
    <property type="entry name" value="HTH_MU"/>
    <property type="match status" value="1"/>
</dbReference>
<sequence length="725" mass="80968">MTGVQPTQVWWSADEIAAAALPDLPTTKRRVNAMADRFNWRAQTGHARRRQGRGGGWEYHWALFPSRAQAALLAVSAPTETAPSRQVDRAEIWTWFDALPAKPKAEAQRRLDILQSVELLERGGQTKDLSVHMIATRRDVSHRTIWNWFAAVEGVRPDDRLPHLAPRHRATRRKVKRVEVSEAFWDFLKSDFLRPERPTFAACYRRAARIADTEGWQTAPERTMRRRLETEVSATTITLCRKGVDALKAMYPAQTRDRMSLHAMEAVNADYHRFDVFVRWPSEPGSNSAQDEIVRPQMVAFQDIFSGRILSWRIDKTPNKVGVSLALGDMIERFGIPDRIVLDNGREFANKFLTGGTPTRFRFKVKDDDIPGVLTTLGVKVHWATPYSGQSKPIERAFRDLAEDIAKDPRFAGAYTGNGIDAKPDNYGSKAIPLDRFIEVVAEGIEEHNARAGRRGQTTMGRSILETFEASYAEAPIRKATAEQRRLWLMGAEGLKADSRSGAIKFMGNKYYAEWMYEIAGQKVVVRFDPANIWDGLHIYALSGEYLGVADCTENAGFFDLAEARNHASARRKWMNAEKEAAKAAAVFDAAQLGSFMDGAAAKAPQETTPVEAKIVRPAAFEKAPRPVPSARTLSAAEQEQRAVFVANFGDHSKASEQAETSAKEDMRTRFAKAQEMEARLADGEALSPDMERWLSGYRTTPEYKAMRDLLGAFGSAEGEGGAAG</sequence>
<evidence type="ECO:0000313" key="4">
    <source>
        <dbReference type="Proteomes" id="UP000051587"/>
    </source>
</evidence>